<organism evidence="1 2">
    <name type="scientific">Elysia chlorotica</name>
    <name type="common">Eastern emerald elysia</name>
    <name type="synonym">Sea slug</name>
    <dbReference type="NCBI Taxonomy" id="188477"/>
    <lineage>
        <taxon>Eukaryota</taxon>
        <taxon>Metazoa</taxon>
        <taxon>Spiralia</taxon>
        <taxon>Lophotrochozoa</taxon>
        <taxon>Mollusca</taxon>
        <taxon>Gastropoda</taxon>
        <taxon>Heterobranchia</taxon>
        <taxon>Euthyneura</taxon>
        <taxon>Panpulmonata</taxon>
        <taxon>Sacoglossa</taxon>
        <taxon>Placobranchoidea</taxon>
        <taxon>Plakobranchidae</taxon>
        <taxon>Elysia</taxon>
    </lineage>
</organism>
<dbReference type="Proteomes" id="UP000271974">
    <property type="component" value="Unassembled WGS sequence"/>
</dbReference>
<sequence length="177" mass="19905">LVHRTLLITRHHERLAGTVLGEVVHDGELYGGCQHKHKAQSHVNVQSRDVGDLGQLGLVLYPQDGQCQHSGRACKLEVRVRSVRNSVQFNLHNYMKNVRSWSPPLREKHCAVRRYPQEPVVRGDGVQEALLAVVEDGVRVPDPIQDVDAQRQVLQGNAHREPLVQPLLPEVAVQRVD</sequence>
<protein>
    <submittedName>
        <fullName evidence="1">Uncharacterized protein</fullName>
    </submittedName>
</protein>
<gene>
    <name evidence="1" type="ORF">EGW08_002948</name>
</gene>
<comment type="caution">
    <text evidence="1">The sequence shown here is derived from an EMBL/GenBank/DDBJ whole genome shotgun (WGS) entry which is preliminary data.</text>
</comment>
<accession>A0A3S1BQS3</accession>
<feature type="non-terminal residue" evidence="1">
    <location>
        <position position="1"/>
    </location>
</feature>
<evidence type="ECO:0000313" key="1">
    <source>
        <dbReference type="EMBL" id="RUS89274.1"/>
    </source>
</evidence>
<feature type="non-terminal residue" evidence="1">
    <location>
        <position position="177"/>
    </location>
</feature>
<dbReference type="AlphaFoldDB" id="A0A3S1BQS3"/>
<reference evidence="1 2" key="1">
    <citation type="submission" date="2019-01" db="EMBL/GenBank/DDBJ databases">
        <title>A draft genome assembly of the solar-powered sea slug Elysia chlorotica.</title>
        <authorList>
            <person name="Cai H."/>
            <person name="Li Q."/>
            <person name="Fang X."/>
            <person name="Li J."/>
            <person name="Curtis N.E."/>
            <person name="Altenburger A."/>
            <person name="Shibata T."/>
            <person name="Feng M."/>
            <person name="Maeda T."/>
            <person name="Schwartz J.A."/>
            <person name="Shigenobu S."/>
            <person name="Lundholm N."/>
            <person name="Nishiyama T."/>
            <person name="Yang H."/>
            <person name="Hasebe M."/>
            <person name="Li S."/>
            <person name="Pierce S.K."/>
            <person name="Wang J."/>
        </authorList>
    </citation>
    <scope>NUCLEOTIDE SEQUENCE [LARGE SCALE GENOMIC DNA]</scope>
    <source>
        <strain evidence="1">EC2010</strain>
        <tissue evidence="1">Whole organism of an adult</tissue>
    </source>
</reference>
<name>A0A3S1BQS3_ELYCH</name>
<keyword evidence="2" id="KW-1185">Reference proteome</keyword>
<proteinExistence type="predicted"/>
<evidence type="ECO:0000313" key="2">
    <source>
        <dbReference type="Proteomes" id="UP000271974"/>
    </source>
</evidence>
<dbReference type="EMBL" id="RQTK01000060">
    <property type="protein sequence ID" value="RUS89274.1"/>
    <property type="molecule type" value="Genomic_DNA"/>
</dbReference>